<dbReference type="OrthoDB" id="4225815at2759"/>
<evidence type="ECO:0000256" key="7">
    <source>
        <dbReference type="RuleBase" id="RU365009"/>
    </source>
</evidence>
<comment type="similarity">
    <text evidence="2 7">Belongs to the fungal hydrophobin family.</text>
</comment>
<keyword evidence="5 7" id="KW-0732">Signal</keyword>
<reference evidence="8 9" key="1">
    <citation type="submission" date="2014-06" db="EMBL/GenBank/DDBJ databases">
        <title>Evolutionary Origins and Diversification of the Mycorrhizal Mutualists.</title>
        <authorList>
            <consortium name="DOE Joint Genome Institute"/>
            <consortium name="Mycorrhizal Genomics Consortium"/>
            <person name="Kohler A."/>
            <person name="Kuo A."/>
            <person name="Nagy L.G."/>
            <person name="Floudas D."/>
            <person name="Copeland A."/>
            <person name="Barry K.W."/>
            <person name="Cichocki N."/>
            <person name="Veneault-Fourrey C."/>
            <person name="LaButti K."/>
            <person name="Lindquist E.A."/>
            <person name="Lipzen A."/>
            <person name="Lundell T."/>
            <person name="Morin E."/>
            <person name="Murat C."/>
            <person name="Riley R."/>
            <person name="Ohm R."/>
            <person name="Sun H."/>
            <person name="Tunlid A."/>
            <person name="Henrissat B."/>
            <person name="Grigoriev I.V."/>
            <person name="Hibbett D.S."/>
            <person name="Martin F."/>
        </authorList>
    </citation>
    <scope>NUCLEOTIDE SEQUENCE [LARGE SCALE GENOMIC DNA]</scope>
    <source>
        <strain evidence="8 9">SS14</strain>
    </source>
</reference>
<protein>
    <recommendedName>
        <fullName evidence="7">Hydrophobin</fullName>
    </recommendedName>
</protein>
<dbReference type="InterPro" id="IPR019778">
    <property type="entry name" value="Class_I_Hydrophobin_CS"/>
</dbReference>
<dbReference type="HOGENOM" id="CLU_105134_1_1_1"/>
<evidence type="ECO:0000313" key="8">
    <source>
        <dbReference type="EMBL" id="KIJ41357.1"/>
    </source>
</evidence>
<keyword evidence="4 7" id="KW-0964">Secreted</keyword>
<keyword evidence="6 7" id="KW-1015">Disulfide bond</keyword>
<evidence type="ECO:0000313" key="9">
    <source>
        <dbReference type="Proteomes" id="UP000054279"/>
    </source>
</evidence>
<keyword evidence="3 7" id="KW-0134">Cell wall</keyword>
<evidence type="ECO:0000256" key="4">
    <source>
        <dbReference type="ARBA" id="ARBA00022525"/>
    </source>
</evidence>
<evidence type="ECO:0000256" key="6">
    <source>
        <dbReference type="ARBA" id="ARBA00023157"/>
    </source>
</evidence>
<dbReference type="PROSITE" id="PS00956">
    <property type="entry name" value="HYDROPHOBIN"/>
    <property type="match status" value="1"/>
</dbReference>
<dbReference type="Proteomes" id="UP000054279">
    <property type="component" value="Unassembled WGS sequence"/>
</dbReference>
<dbReference type="EMBL" id="KN837137">
    <property type="protein sequence ID" value="KIJ41357.1"/>
    <property type="molecule type" value="Genomic_DNA"/>
</dbReference>
<evidence type="ECO:0000256" key="1">
    <source>
        <dbReference type="ARBA" id="ARBA00004191"/>
    </source>
</evidence>
<name>A0A0C9VIM5_SPHS4</name>
<dbReference type="AlphaFoldDB" id="A0A0C9VIM5"/>
<feature type="signal peptide" evidence="7">
    <location>
        <begin position="1"/>
        <end position="16"/>
    </location>
</feature>
<evidence type="ECO:0000256" key="5">
    <source>
        <dbReference type="ARBA" id="ARBA00022729"/>
    </source>
</evidence>
<dbReference type="GO" id="GO:0009277">
    <property type="term" value="C:fungal-type cell wall"/>
    <property type="evidence" value="ECO:0007669"/>
    <property type="project" value="InterPro"/>
</dbReference>
<accession>A0A0C9VIM5</accession>
<comment type="subcellular location">
    <subcellularLocation>
        <location evidence="1 7">Secreted</location>
        <location evidence="1 7">Cell wall</location>
    </subcellularLocation>
</comment>
<organism evidence="8 9">
    <name type="scientific">Sphaerobolus stellatus (strain SS14)</name>
    <dbReference type="NCBI Taxonomy" id="990650"/>
    <lineage>
        <taxon>Eukaryota</taxon>
        <taxon>Fungi</taxon>
        <taxon>Dikarya</taxon>
        <taxon>Basidiomycota</taxon>
        <taxon>Agaricomycotina</taxon>
        <taxon>Agaricomycetes</taxon>
        <taxon>Phallomycetidae</taxon>
        <taxon>Geastrales</taxon>
        <taxon>Sphaerobolaceae</taxon>
        <taxon>Sphaerobolus</taxon>
    </lineage>
</organism>
<dbReference type="Pfam" id="PF01185">
    <property type="entry name" value="Hydrophobin"/>
    <property type="match status" value="1"/>
</dbReference>
<dbReference type="InterPro" id="IPR001338">
    <property type="entry name" value="Class_I_Hydrophobin"/>
</dbReference>
<proteinExistence type="inferred from homology"/>
<dbReference type="SMART" id="SM00075">
    <property type="entry name" value="HYDRO"/>
    <property type="match status" value="1"/>
</dbReference>
<sequence length="122" mass="11933">MFKTIILSSLAILAAANNTPAPTKTVTVTAPASTVTTISQCNTGDAQCCNTVGAANTIPGATVLLGLLGVVLSDVTAIVGLGCTPITAIGLGGGANCAQQPVCCTNNNFNGLINIGCSPISL</sequence>
<dbReference type="CDD" id="cd23507">
    <property type="entry name" value="hydrophobin_I"/>
    <property type="match status" value="1"/>
</dbReference>
<evidence type="ECO:0000256" key="2">
    <source>
        <dbReference type="ARBA" id="ARBA00010446"/>
    </source>
</evidence>
<keyword evidence="9" id="KW-1185">Reference proteome</keyword>
<dbReference type="GO" id="GO:0005199">
    <property type="term" value="F:structural constituent of cell wall"/>
    <property type="evidence" value="ECO:0007669"/>
    <property type="project" value="InterPro"/>
</dbReference>
<evidence type="ECO:0000256" key="3">
    <source>
        <dbReference type="ARBA" id="ARBA00022512"/>
    </source>
</evidence>
<feature type="chain" id="PRO_5013986582" description="Hydrophobin" evidence="7">
    <location>
        <begin position="17"/>
        <end position="122"/>
    </location>
</feature>
<gene>
    <name evidence="8" type="ORF">M422DRAFT_172379</name>
</gene>